<reference evidence="12 13" key="1">
    <citation type="submission" date="2020-02" db="EMBL/GenBank/DDBJ databases">
        <title>The whole genome sequence of CPCC 205119.</title>
        <authorList>
            <person name="Jiang Z."/>
        </authorList>
    </citation>
    <scope>NUCLEOTIDE SEQUENCE [LARGE SCALE GENOMIC DNA]</scope>
    <source>
        <strain evidence="12 13">CPCC 205119</strain>
    </source>
</reference>
<evidence type="ECO:0000256" key="1">
    <source>
        <dbReference type="ARBA" id="ARBA00000085"/>
    </source>
</evidence>
<organism evidence="12 13">
    <name type="scientific">Goekera deserti</name>
    <dbReference type="NCBI Taxonomy" id="2497753"/>
    <lineage>
        <taxon>Bacteria</taxon>
        <taxon>Bacillati</taxon>
        <taxon>Actinomycetota</taxon>
        <taxon>Actinomycetes</taxon>
        <taxon>Geodermatophilales</taxon>
        <taxon>Geodermatophilaceae</taxon>
        <taxon>Goekera</taxon>
    </lineage>
</organism>
<dbReference type="Gene3D" id="1.20.5.1930">
    <property type="match status" value="1"/>
</dbReference>
<dbReference type="GO" id="GO:0046983">
    <property type="term" value="F:protein dimerization activity"/>
    <property type="evidence" value="ECO:0007669"/>
    <property type="project" value="InterPro"/>
</dbReference>
<evidence type="ECO:0000259" key="11">
    <source>
        <dbReference type="Pfam" id="PF07730"/>
    </source>
</evidence>
<dbReference type="GO" id="GO:0000155">
    <property type="term" value="F:phosphorelay sensor kinase activity"/>
    <property type="evidence" value="ECO:0007669"/>
    <property type="project" value="InterPro"/>
</dbReference>
<dbReference type="Pfam" id="PF07730">
    <property type="entry name" value="HisKA_3"/>
    <property type="match status" value="1"/>
</dbReference>
<comment type="caution">
    <text evidence="12">The sequence shown here is derived from an EMBL/GenBank/DDBJ whole genome shotgun (WGS) entry which is preliminary data.</text>
</comment>
<keyword evidence="6 12" id="KW-0418">Kinase</keyword>
<feature type="transmembrane region" description="Helical" evidence="10">
    <location>
        <begin position="172"/>
        <end position="192"/>
    </location>
</feature>
<dbReference type="EMBL" id="JAAGWK010000016">
    <property type="protein sequence ID" value="NEL54707.1"/>
    <property type="molecule type" value="Genomic_DNA"/>
</dbReference>
<dbReference type="InterPro" id="IPR011712">
    <property type="entry name" value="Sig_transdc_His_kin_sub3_dim/P"/>
</dbReference>
<dbReference type="PANTHER" id="PTHR24421:SF10">
    <property type="entry name" value="NITRATE_NITRITE SENSOR PROTEIN NARQ"/>
    <property type="match status" value="1"/>
</dbReference>
<evidence type="ECO:0000256" key="9">
    <source>
        <dbReference type="SAM" id="MobiDB-lite"/>
    </source>
</evidence>
<sequence>MTAPPSTGQAPADRRDTRPSGGAPLPWAAARGRRGCRHTWLLTGVAVLYVVLVLLAASDVVATDQQLPASPFLLLAVPAAAGTVLTVRAPVAGWALVTACLVMTPFLLQRPGGGAPVVEAWGWCLWVPTLLAVGWARPRRTGLLVGAGSLLVVVLLRFGAPVEITPGHLQVSLLGVALVVLVGISLGVRWDAGRALAVEQQRTEEALAQRGALAERARIAREMHDVVAHELSAIAVRAETAPYRVAGLSPEAREELAATASTARRALTELQQLLGVLRAEDQQADRRPAGCWPGRCG</sequence>
<keyword evidence="10" id="KW-1133">Transmembrane helix</keyword>
<feature type="region of interest" description="Disordered" evidence="9">
    <location>
        <begin position="1"/>
        <end position="26"/>
    </location>
</feature>
<dbReference type="RefSeq" id="WP_152731103.1">
    <property type="nucleotide sequence ID" value="NZ_JAABOZ010000001.1"/>
</dbReference>
<dbReference type="GO" id="GO:0005524">
    <property type="term" value="F:ATP binding"/>
    <property type="evidence" value="ECO:0007669"/>
    <property type="project" value="UniProtKB-KW"/>
</dbReference>
<evidence type="ECO:0000256" key="8">
    <source>
        <dbReference type="ARBA" id="ARBA00023012"/>
    </source>
</evidence>
<evidence type="ECO:0000256" key="3">
    <source>
        <dbReference type="ARBA" id="ARBA00022553"/>
    </source>
</evidence>
<keyword evidence="10" id="KW-0812">Transmembrane</keyword>
<protein>
    <recommendedName>
        <fullName evidence="2">histidine kinase</fullName>
        <ecNumber evidence="2">2.7.13.3</ecNumber>
    </recommendedName>
</protein>
<proteinExistence type="predicted"/>
<evidence type="ECO:0000256" key="5">
    <source>
        <dbReference type="ARBA" id="ARBA00022741"/>
    </source>
</evidence>
<feature type="transmembrane region" description="Helical" evidence="10">
    <location>
        <begin position="143"/>
        <end position="160"/>
    </location>
</feature>
<feature type="transmembrane region" description="Helical" evidence="10">
    <location>
        <begin position="120"/>
        <end position="136"/>
    </location>
</feature>
<gene>
    <name evidence="12" type="ORF">G1H19_11915</name>
</gene>
<keyword evidence="7" id="KW-0067">ATP-binding</keyword>
<evidence type="ECO:0000313" key="12">
    <source>
        <dbReference type="EMBL" id="NEL54707.1"/>
    </source>
</evidence>
<evidence type="ECO:0000256" key="4">
    <source>
        <dbReference type="ARBA" id="ARBA00022679"/>
    </source>
</evidence>
<comment type="catalytic activity">
    <reaction evidence="1">
        <text>ATP + protein L-histidine = ADP + protein N-phospho-L-histidine.</text>
        <dbReference type="EC" id="2.7.13.3"/>
    </reaction>
</comment>
<keyword evidence="13" id="KW-1185">Reference proteome</keyword>
<name>A0A7K3WE81_9ACTN</name>
<evidence type="ECO:0000256" key="2">
    <source>
        <dbReference type="ARBA" id="ARBA00012438"/>
    </source>
</evidence>
<keyword evidence="10" id="KW-0472">Membrane</keyword>
<dbReference type="EC" id="2.7.13.3" evidence="2"/>
<dbReference type="Proteomes" id="UP000470470">
    <property type="component" value="Unassembled WGS sequence"/>
</dbReference>
<dbReference type="PANTHER" id="PTHR24421">
    <property type="entry name" value="NITRATE/NITRITE SENSOR PROTEIN NARX-RELATED"/>
    <property type="match status" value="1"/>
</dbReference>
<evidence type="ECO:0000313" key="13">
    <source>
        <dbReference type="Proteomes" id="UP000470470"/>
    </source>
</evidence>
<keyword evidence="5" id="KW-0547">Nucleotide-binding</keyword>
<dbReference type="AlphaFoldDB" id="A0A7K3WE81"/>
<feature type="transmembrane region" description="Helical" evidence="10">
    <location>
        <begin position="39"/>
        <end position="57"/>
    </location>
</feature>
<keyword evidence="4" id="KW-0808">Transferase</keyword>
<feature type="transmembrane region" description="Helical" evidence="10">
    <location>
        <begin position="69"/>
        <end position="86"/>
    </location>
</feature>
<accession>A0A7K3WE81</accession>
<evidence type="ECO:0000256" key="10">
    <source>
        <dbReference type="SAM" id="Phobius"/>
    </source>
</evidence>
<dbReference type="GO" id="GO:0016020">
    <property type="term" value="C:membrane"/>
    <property type="evidence" value="ECO:0007669"/>
    <property type="project" value="InterPro"/>
</dbReference>
<evidence type="ECO:0000256" key="6">
    <source>
        <dbReference type="ARBA" id="ARBA00022777"/>
    </source>
</evidence>
<feature type="domain" description="Signal transduction histidine kinase subgroup 3 dimerisation and phosphoacceptor" evidence="11">
    <location>
        <begin position="215"/>
        <end position="280"/>
    </location>
</feature>
<dbReference type="InterPro" id="IPR050482">
    <property type="entry name" value="Sensor_HK_TwoCompSys"/>
</dbReference>
<keyword evidence="8" id="KW-0902">Two-component regulatory system</keyword>
<keyword evidence="3" id="KW-0597">Phosphoprotein</keyword>
<evidence type="ECO:0000256" key="7">
    <source>
        <dbReference type="ARBA" id="ARBA00022840"/>
    </source>
</evidence>
<feature type="transmembrane region" description="Helical" evidence="10">
    <location>
        <begin position="91"/>
        <end position="108"/>
    </location>
</feature>